<evidence type="ECO:0000259" key="1">
    <source>
        <dbReference type="PROSITE" id="PS50905"/>
    </source>
</evidence>
<dbReference type="AlphaFoldDB" id="A0A645B6G2"/>
<dbReference type="SUPFAM" id="SSF47240">
    <property type="entry name" value="Ferritin-like"/>
    <property type="match status" value="1"/>
</dbReference>
<dbReference type="InterPro" id="IPR009040">
    <property type="entry name" value="Ferritin-like_diiron"/>
</dbReference>
<evidence type="ECO:0000313" key="2">
    <source>
        <dbReference type="EMBL" id="MPM60646.1"/>
    </source>
</evidence>
<comment type="caution">
    <text evidence="2">The sequence shown here is derived from an EMBL/GenBank/DDBJ whole genome shotgun (WGS) entry which is preliminary data.</text>
</comment>
<dbReference type="InterPro" id="IPR052773">
    <property type="entry name" value="Anaerobic_Peroxidase-Rel"/>
</dbReference>
<proteinExistence type="predicted"/>
<name>A0A645B6G2_9ZZZZ</name>
<dbReference type="PANTHER" id="PTHR43339">
    <property type="entry name" value="RUBRERYTHRIN-RELATED"/>
    <property type="match status" value="1"/>
</dbReference>
<feature type="domain" description="Ferritin-like diiron" evidence="1">
    <location>
        <begin position="6"/>
        <end position="133"/>
    </location>
</feature>
<sequence length="133" mass="14517">MRLQGATKGTELEQQINQLYEGEARGAGLYYALAFLAQEKGHCDIVETLRNLANDEARHAGLYAFLNGQAPDDIFGTLKHVAQLETDGFKKVNALAQHARSLGLDAVAKEIEIAALDEKRHGEILTSLVANRS</sequence>
<dbReference type="InterPro" id="IPR009078">
    <property type="entry name" value="Ferritin-like_SF"/>
</dbReference>
<organism evidence="2">
    <name type="scientific">bioreactor metagenome</name>
    <dbReference type="NCBI Taxonomy" id="1076179"/>
    <lineage>
        <taxon>unclassified sequences</taxon>
        <taxon>metagenomes</taxon>
        <taxon>ecological metagenomes</taxon>
    </lineage>
</organism>
<dbReference type="InterPro" id="IPR012347">
    <property type="entry name" value="Ferritin-like"/>
</dbReference>
<gene>
    <name evidence="2" type="ORF">SDC9_107498</name>
</gene>
<protein>
    <recommendedName>
        <fullName evidence="1">Ferritin-like diiron domain-containing protein</fullName>
    </recommendedName>
</protein>
<dbReference type="Gene3D" id="1.20.1260.10">
    <property type="match status" value="1"/>
</dbReference>
<accession>A0A645B6G2</accession>
<dbReference type="PANTHER" id="PTHR43339:SF1">
    <property type="entry name" value="RUBRERYTHRIN"/>
    <property type="match status" value="1"/>
</dbReference>
<reference evidence="2" key="1">
    <citation type="submission" date="2019-08" db="EMBL/GenBank/DDBJ databases">
        <authorList>
            <person name="Kucharzyk K."/>
            <person name="Murdoch R.W."/>
            <person name="Higgins S."/>
            <person name="Loffler F."/>
        </authorList>
    </citation>
    <scope>NUCLEOTIDE SEQUENCE</scope>
</reference>
<dbReference type="PROSITE" id="PS50905">
    <property type="entry name" value="FERRITIN_LIKE"/>
    <property type="match status" value="1"/>
</dbReference>
<dbReference type="EMBL" id="VSSQ01017908">
    <property type="protein sequence ID" value="MPM60646.1"/>
    <property type="molecule type" value="Genomic_DNA"/>
</dbReference>